<name>A0AAX1YA24_STRSL</name>
<dbReference type="AlphaFoldDB" id="A0AAX1YA24"/>
<sequence length="649" mass="77675">MENNIYYQQKFQNLISVSKSLSIGYGILRYVYLREELNKGVHEFLGEKFKTWDDSISEFLLAKMSNIYESNFTINDIYTLWNNGDVRIYFDKDTIRKKVREFEKNLDNMNQAFFSKQDKDELLKIINETWFGKEYKKISHILFEINKGLTQKYSDRSQDEMLLSLDKKLFLIPFEGIVEMGLELDTSRVIKQENDYYIFKSLEDKRKTLQNLEEQVKQKYNLFIDEFSSKYSLMIYGDLRAPLTNISFEFLSNCRAIIVDFKYKIVKIGEKHYDFDIPVVKTESKAGDKKSKIKQGNYQKVYNSAFVSEFIKFLREDLGKSNRQYRKVRYFDFPTRKEIYDNLLKLKSDKERLIFRVGEYNNKIIASILESVISSCCTTLSKMYELRQIFIIFFGIHYQVTFYKYYSIAEEFPNYIMEKIIFLSGLYFDYTLKNILFESSEEYATKMINLNIQEEHQEQLDLFNSKYNQINYYVKEIYTDRFIPFLKKLNEIEGNGYIELSKLLQILIEGFDEQVGENPSRYEESCLMTKIIRIENSFNKIKERLDDEFYYIETNHGDESMLVKYLENISDKLVKDASRHFNSFMFDDLSNDWTVHSSKGTFYDKFDIEFLKFKSEIISKLGDFIKEKQFSDKDELLLREYLDTLGIRI</sequence>
<dbReference type="EMBL" id="RJNF01000022">
    <property type="protein sequence ID" value="RSI55770.1"/>
    <property type="molecule type" value="Genomic_DNA"/>
</dbReference>
<organism evidence="1 2">
    <name type="scientific">Streptococcus salivarius</name>
    <dbReference type="NCBI Taxonomy" id="1304"/>
    <lineage>
        <taxon>Bacteria</taxon>
        <taxon>Bacillati</taxon>
        <taxon>Bacillota</taxon>
        <taxon>Bacilli</taxon>
        <taxon>Lactobacillales</taxon>
        <taxon>Streptococcaceae</taxon>
        <taxon>Streptococcus</taxon>
    </lineage>
</organism>
<comment type="caution">
    <text evidence="1">The sequence shown here is derived from an EMBL/GenBank/DDBJ whole genome shotgun (WGS) entry which is preliminary data.</text>
</comment>
<proteinExistence type="predicted"/>
<gene>
    <name evidence="1" type="ORF">D8867_07935</name>
</gene>
<reference evidence="1 2" key="1">
    <citation type="submission" date="2018-11" db="EMBL/GenBank/DDBJ databases">
        <title>Species Designations Belie Phenotypic and Genotypic Heterogeneity in Oral Streptococci.</title>
        <authorList>
            <person name="Velsko I."/>
        </authorList>
    </citation>
    <scope>NUCLEOTIDE SEQUENCE [LARGE SCALE GENOMIC DNA]</scope>
    <source>
        <strain evidence="1 2">BCC42</strain>
    </source>
</reference>
<dbReference type="RefSeq" id="WP_073686666.1">
    <property type="nucleotide sequence ID" value="NZ_CABFMJ010000048.1"/>
</dbReference>
<accession>A0AAX1YA24</accession>
<protein>
    <submittedName>
        <fullName evidence="1">Uncharacterized protein</fullName>
    </submittedName>
</protein>
<dbReference type="Proteomes" id="UP000273998">
    <property type="component" value="Unassembled WGS sequence"/>
</dbReference>
<evidence type="ECO:0000313" key="1">
    <source>
        <dbReference type="EMBL" id="RSI55770.1"/>
    </source>
</evidence>
<evidence type="ECO:0000313" key="2">
    <source>
        <dbReference type="Proteomes" id="UP000273998"/>
    </source>
</evidence>